<dbReference type="PANTHER" id="PTHR34040">
    <property type="entry name" value="FLAGELLAR BIOSYNTHETIC PROTEIN FLIQ"/>
    <property type="match status" value="1"/>
</dbReference>
<keyword evidence="8" id="KW-0975">Bacterial flagellum</keyword>
<evidence type="ECO:0000256" key="5">
    <source>
        <dbReference type="ARBA" id="ARBA00022692"/>
    </source>
</evidence>
<feature type="transmembrane region" description="Helical" evidence="9">
    <location>
        <begin position="13"/>
        <end position="39"/>
    </location>
</feature>
<evidence type="ECO:0000256" key="8">
    <source>
        <dbReference type="ARBA" id="ARBA00023143"/>
    </source>
</evidence>
<sequence>MTPEMVIAIGQKAIFTAGLLVSPVLIVALAVGLIVSILQAITQIHEMTLTFVPKILAAGILLYFLLPWMIKVLIGYTSTLYQIQPLG</sequence>
<organism evidence="10">
    <name type="scientific">marine sediment metagenome</name>
    <dbReference type="NCBI Taxonomy" id="412755"/>
    <lineage>
        <taxon>unclassified sequences</taxon>
        <taxon>metagenomes</taxon>
        <taxon>ecological metagenomes</taxon>
    </lineage>
</organism>
<dbReference type="Pfam" id="PF01313">
    <property type="entry name" value="Bac_export_3"/>
    <property type="match status" value="1"/>
</dbReference>
<dbReference type="EMBL" id="BARW01020603">
    <property type="protein sequence ID" value="GAI93563.1"/>
    <property type="molecule type" value="Genomic_DNA"/>
</dbReference>
<keyword evidence="4" id="KW-1003">Cell membrane</keyword>
<dbReference type="InterPro" id="IPR002191">
    <property type="entry name" value="Bac_export_3"/>
</dbReference>
<feature type="transmembrane region" description="Helical" evidence="9">
    <location>
        <begin position="51"/>
        <end position="70"/>
    </location>
</feature>
<reference evidence="10" key="1">
    <citation type="journal article" date="2014" name="Front. Microbiol.">
        <title>High frequency of phylogenetically diverse reductive dehalogenase-homologous genes in deep subseafloor sedimentary metagenomes.</title>
        <authorList>
            <person name="Kawai M."/>
            <person name="Futagami T."/>
            <person name="Toyoda A."/>
            <person name="Takaki Y."/>
            <person name="Nishi S."/>
            <person name="Hori S."/>
            <person name="Arai W."/>
            <person name="Tsubouchi T."/>
            <person name="Morono Y."/>
            <person name="Uchiyama I."/>
            <person name="Ito T."/>
            <person name="Fujiyama A."/>
            <person name="Inagaki F."/>
            <person name="Takami H."/>
        </authorList>
    </citation>
    <scope>NUCLEOTIDE SEQUENCE</scope>
    <source>
        <strain evidence="10">Expedition CK06-06</strain>
    </source>
</reference>
<evidence type="ECO:0000256" key="9">
    <source>
        <dbReference type="SAM" id="Phobius"/>
    </source>
</evidence>
<protein>
    <recommendedName>
        <fullName evidence="3">Flagellar biosynthetic protein FliQ</fullName>
    </recommendedName>
</protein>
<dbReference type="GO" id="GO:0005886">
    <property type="term" value="C:plasma membrane"/>
    <property type="evidence" value="ECO:0007669"/>
    <property type="project" value="UniProtKB-SubCell"/>
</dbReference>
<dbReference type="GO" id="GO:0009425">
    <property type="term" value="C:bacterial-type flagellum basal body"/>
    <property type="evidence" value="ECO:0007669"/>
    <property type="project" value="UniProtKB-SubCell"/>
</dbReference>
<comment type="subcellular location">
    <subcellularLocation>
        <location evidence="1">Bacterial flagellum basal body</location>
    </subcellularLocation>
    <subcellularLocation>
        <location evidence="2">Cell membrane</location>
        <topology evidence="2">Multi-pass membrane protein</topology>
    </subcellularLocation>
</comment>
<proteinExistence type="predicted"/>
<keyword evidence="5 9" id="KW-0812">Transmembrane</keyword>
<comment type="caution">
    <text evidence="10">The sequence shown here is derived from an EMBL/GenBank/DDBJ whole genome shotgun (WGS) entry which is preliminary data.</text>
</comment>
<evidence type="ECO:0000313" key="10">
    <source>
        <dbReference type="EMBL" id="GAI93563.1"/>
    </source>
</evidence>
<dbReference type="PIRSF" id="PIRSF004669">
    <property type="entry name" value="FliQ"/>
    <property type="match status" value="1"/>
</dbReference>
<evidence type="ECO:0000256" key="3">
    <source>
        <dbReference type="ARBA" id="ARBA00021718"/>
    </source>
</evidence>
<dbReference type="PANTHER" id="PTHR34040:SF2">
    <property type="entry name" value="FLAGELLAR BIOSYNTHETIC PROTEIN FLIQ"/>
    <property type="match status" value="1"/>
</dbReference>
<name>X1SKU0_9ZZZZ</name>
<dbReference type="PRINTS" id="PR00952">
    <property type="entry name" value="TYPE3IMQPROT"/>
</dbReference>
<evidence type="ECO:0000256" key="6">
    <source>
        <dbReference type="ARBA" id="ARBA00022989"/>
    </source>
</evidence>
<evidence type="ECO:0000256" key="7">
    <source>
        <dbReference type="ARBA" id="ARBA00023136"/>
    </source>
</evidence>
<evidence type="ECO:0000256" key="4">
    <source>
        <dbReference type="ARBA" id="ARBA00022475"/>
    </source>
</evidence>
<dbReference type="AlphaFoldDB" id="X1SKU0"/>
<evidence type="ECO:0000256" key="1">
    <source>
        <dbReference type="ARBA" id="ARBA00004117"/>
    </source>
</evidence>
<dbReference type="InterPro" id="IPR006305">
    <property type="entry name" value="FliQ"/>
</dbReference>
<gene>
    <name evidence="10" type="ORF">S12H4_34782</name>
</gene>
<dbReference type="NCBIfam" id="TIGR01402">
    <property type="entry name" value="fliQ"/>
    <property type="match status" value="1"/>
</dbReference>
<dbReference type="GO" id="GO:0044780">
    <property type="term" value="P:bacterial-type flagellum assembly"/>
    <property type="evidence" value="ECO:0007669"/>
    <property type="project" value="InterPro"/>
</dbReference>
<keyword evidence="7 9" id="KW-0472">Membrane</keyword>
<evidence type="ECO:0000256" key="2">
    <source>
        <dbReference type="ARBA" id="ARBA00004651"/>
    </source>
</evidence>
<dbReference type="GO" id="GO:0009306">
    <property type="term" value="P:protein secretion"/>
    <property type="evidence" value="ECO:0007669"/>
    <property type="project" value="InterPro"/>
</dbReference>
<keyword evidence="6 9" id="KW-1133">Transmembrane helix</keyword>
<accession>X1SKU0</accession>